<dbReference type="PANTHER" id="PTHR34883">
    <property type="entry name" value="SERINE-RICH PROTEIN, PUTATIVE-RELATED-RELATED"/>
    <property type="match status" value="1"/>
</dbReference>
<feature type="chain" id="PRO_5004026548" description="Phytocyanin domain-containing protein" evidence="2">
    <location>
        <begin position="24"/>
        <end position="184"/>
    </location>
</feature>
<proteinExistence type="predicted"/>
<dbReference type="RefSeq" id="XP_007695566.1">
    <property type="nucleotide sequence ID" value="XM_007697376.1"/>
</dbReference>
<reference evidence="4" key="2">
    <citation type="journal article" date="2013" name="PLoS Genet.">
        <title>Comparative genome structure, secondary metabolite, and effector coding capacity across Cochliobolus pathogens.</title>
        <authorList>
            <person name="Condon B.J."/>
            <person name="Leng Y."/>
            <person name="Wu D."/>
            <person name="Bushley K.E."/>
            <person name="Ohm R.A."/>
            <person name="Otillar R."/>
            <person name="Martin J."/>
            <person name="Schackwitz W."/>
            <person name="Grimwood J."/>
            <person name="MohdZainudin N."/>
            <person name="Xue C."/>
            <person name="Wang R."/>
            <person name="Manning V.A."/>
            <person name="Dhillon B."/>
            <person name="Tu Z.J."/>
            <person name="Steffenson B.J."/>
            <person name="Salamov A."/>
            <person name="Sun H."/>
            <person name="Lowry S."/>
            <person name="LaButti K."/>
            <person name="Han J."/>
            <person name="Copeland A."/>
            <person name="Lindquist E."/>
            <person name="Barry K."/>
            <person name="Schmutz J."/>
            <person name="Baker S.E."/>
            <person name="Ciuffetti L.M."/>
            <person name="Grigoriev I.V."/>
            <person name="Zhong S."/>
            <person name="Turgeon B.G."/>
        </authorList>
    </citation>
    <scope>NUCLEOTIDE SEQUENCE [LARGE SCALE GENOMIC DNA]</scope>
    <source>
        <strain evidence="4">ND90Pr / ATCC 201652</strain>
    </source>
</reference>
<sequence length="184" mass="19743">MLSFSSTMVFTATLLSTLTNAIAIPPSTINPTGVIHRITAGSTTANSGLHFEPENVVALPGDLIEFHFLPKAHSVVQSSFAQPCAPLNTPDAFFSGFNFNTTAGEAPNVFTFMVKDTKPMWFYCSQTNGDHCQRGMSGVINQDFSDNEKTLAKYKEAAKGTVTKQPSVNPAKSQGGEIKPNVPL</sequence>
<dbReference type="STRING" id="665912.M2TIX7"/>
<dbReference type="Gene3D" id="2.60.40.420">
    <property type="entry name" value="Cupredoxins - blue copper proteins"/>
    <property type="match status" value="1"/>
</dbReference>
<keyword evidence="4" id="KW-1185">Reference proteome</keyword>
<dbReference type="OrthoDB" id="5415867at2759"/>
<feature type="compositionally biased region" description="Polar residues" evidence="1">
    <location>
        <begin position="162"/>
        <end position="172"/>
    </location>
</feature>
<reference evidence="3 4" key="1">
    <citation type="journal article" date="2012" name="PLoS Pathog.">
        <title>Diverse lifestyles and strategies of plant pathogenesis encoded in the genomes of eighteen Dothideomycetes fungi.</title>
        <authorList>
            <person name="Ohm R.A."/>
            <person name="Feau N."/>
            <person name="Henrissat B."/>
            <person name="Schoch C.L."/>
            <person name="Horwitz B.A."/>
            <person name="Barry K.W."/>
            <person name="Condon B.J."/>
            <person name="Copeland A.C."/>
            <person name="Dhillon B."/>
            <person name="Glaser F."/>
            <person name="Hesse C.N."/>
            <person name="Kosti I."/>
            <person name="LaButti K."/>
            <person name="Lindquist E.A."/>
            <person name="Lucas S."/>
            <person name="Salamov A.A."/>
            <person name="Bradshaw R.E."/>
            <person name="Ciuffetti L."/>
            <person name="Hamelin R.C."/>
            <person name="Kema G.H.J."/>
            <person name="Lawrence C."/>
            <person name="Scott J.A."/>
            <person name="Spatafora J.W."/>
            <person name="Turgeon B.G."/>
            <person name="de Wit P.J.G.M."/>
            <person name="Zhong S."/>
            <person name="Goodwin S.B."/>
            <person name="Grigoriev I.V."/>
        </authorList>
    </citation>
    <scope>NUCLEOTIDE SEQUENCE [LARGE SCALE GENOMIC DNA]</scope>
    <source>
        <strain evidence="4">ND90Pr / ATCC 201652</strain>
    </source>
</reference>
<evidence type="ECO:0008006" key="5">
    <source>
        <dbReference type="Google" id="ProtNLM"/>
    </source>
</evidence>
<dbReference type="Proteomes" id="UP000016934">
    <property type="component" value="Unassembled WGS sequence"/>
</dbReference>
<dbReference type="CDD" id="cd00920">
    <property type="entry name" value="Cupredoxin"/>
    <property type="match status" value="1"/>
</dbReference>
<organism evidence="3 4">
    <name type="scientific">Cochliobolus sativus (strain ND90Pr / ATCC 201652)</name>
    <name type="common">Common root rot and spot blotch fungus</name>
    <name type="synonym">Bipolaris sorokiniana</name>
    <dbReference type="NCBI Taxonomy" id="665912"/>
    <lineage>
        <taxon>Eukaryota</taxon>
        <taxon>Fungi</taxon>
        <taxon>Dikarya</taxon>
        <taxon>Ascomycota</taxon>
        <taxon>Pezizomycotina</taxon>
        <taxon>Dothideomycetes</taxon>
        <taxon>Pleosporomycetidae</taxon>
        <taxon>Pleosporales</taxon>
        <taxon>Pleosporineae</taxon>
        <taxon>Pleosporaceae</taxon>
        <taxon>Bipolaris</taxon>
    </lineage>
</organism>
<dbReference type="eggNOG" id="ENOG502SQA8">
    <property type="taxonomic scope" value="Eukaryota"/>
</dbReference>
<dbReference type="AlphaFoldDB" id="M2TIX7"/>
<protein>
    <recommendedName>
        <fullName evidence="5">Phytocyanin domain-containing protein</fullName>
    </recommendedName>
</protein>
<evidence type="ECO:0000313" key="3">
    <source>
        <dbReference type="EMBL" id="EMD68652.1"/>
    </source>
</evidence>
<dbReference type="PANTHER" id="PTHR34883:SF15">
    <property type="entry name" value="EXTRACELLULAR SERINE-RICH PROTEIN"/>
    <property type="match status" value="1"/>
</dbReference>
<dbReference type="KEGG" id="bsc:COCSADRAFT_33527"/>
<dbReference type="InterPro" id="IPR008972">
    <property type="entry name" value="Cupredoxin"/>
</dbReference>
<dbReference type="HOGENOM" id="CLU_053381_7_1_1"/>
<name>M2TIX7_COCSN</name>
<dbReference type="EMBL" id="KB445638">
    <property type="protein sequence ID" value="EMD68652.1"/>
    <property type="molecule type" value="Genomic_DNA"/>
</dbReference>
<dbReference type="SUPFAM" id="SSF49503">
    <property type="entry name" value="Cupredoxins"/>
    <property type="match status" value="1"/>
</dbReference>
<dbReference type="InterPro" id="IPR052953">
    <property type="entry name" value="Ser-rich/MCO-related"/>
</dbReference>
<gene>
    <name evidence="3" type="ORF">COCSADRAFT_33527</name>
</gene>
<dbReference type="OMA" id="WYYCAQQ"/>
<dbReference type="GeneID" id="19137203"/>
<keyword evidence="2" id="KW-0732">Signal</keyword>
<evidence type="ECO:0000256" key="2">
    <source>
        <dbReference type="SAM" id="SignalP"/>
    </source>
</evidence>
<evidence type="ECO:0000256" key="1">
    <source>
        <dbReference type="SAM" id="MobiDB-lite"/>
    </source>
</evidence>
<feature type="signal peptide" evidence="2">
    <location>
        <begin position="1"/>
        <end position="23"/>
    </location>
</feature>
<feature type="region of interest" description="Disordered" evidence="1">
    <location>
        <begin position="157"/>
        <end position="184"/>
    </location>
</feature>
<evidence type="ECO:0000313" key="4">
    <source>
        <dbReference type="Proteomes" id="UP000016934"/>
    </source>
</evidence>
<accession>M2TIX7</accession>